<dbReference type="AlphaFoldDB" id="A0AAE1B2Q9"/>
<dbReference type="EMBL" id="JAWDGP010000628">
    <property type="protein sequence ID" value="KAK3798744.1"/>
    <property type="molecule type" value="Genomic_DNA"/>
</dbReference>
<reference evidence="1" key="1">
    <citation type="journal article" date="2023" name="G3 (Bethesda)">
        <title>A reference genome for the long-term kleptoplast-retaining sea slug Elysia crispata morphotype clarki.</title>
        <authorList>
            <person name="Eastman K.E."/>
            <person name="Pendleton A.L."/>
            <person name="Shaikh M.A."/>
            <person name="Suttiyut T."/>
            <person name="Ogas R."/>
            <person name="Tomko P."/>
            <person name="Gavelis G."/>
            <person name="Widhalm J.R."/>
            <person name="Wisecaver J.H."/>
        </authorList>
    </citation>
    <scope>NUCLEOTIDE SEQUENCE</scope>
    <source>
        <strain evidence="1">ECLA1</strain>
    </source>
</reference>
<sequence>MLILLPTSCSTLDPCWYSCLPFVPYLIPGGIPACPLAHPINMGMVSARREGEATQAARLVEQRVHILSASRQSNGECLECLTNLDRQSDVVEEPRTDIEEESQSWPWLDHLELGLGPMGPTLIAPSIS</sequence>
<gene>
    <name evidence="1" type="ORF">RRG08_064304</name>
</gene>
<name>A0AAE1B2Q9_9GAST</name>
<proteinExistence type="predicted"/>
<dbReference type="Proteomes" id="UP001283361">
    <property type="component" value="Unassembled WGS sequence"/>
</dbReference>
<comment type="caution">
    <text evidence="1">The sequence shown here is derived from an EMBL/GenBank/DDBJ whole genome shotgun (WGS) entry which is preliminary data.</text>
</comment>
<organism evidence="1 2">
    <name type="scientific">Elysia crispata</name>
    <name type="common">lettuce slug</name>
    <dbReference type="NCBI Taxonomy" id="231223"/>
    <lineage>
        <taxon>Eukaryota</taxon>
        <taxon>Metazoa</taxon>
        <taxon>Spiralia</taxon>
        <taxon>Lophotrochozoa</taxon>
        <taxon>Mollusca</taxon>
        <taxon>Gastropoda</taxon>
        <taxon>Heterobranchia</taxon>
        <taxon>Euthyneura</taxon>
        <taxon>Panpulmonata</taxon>
        <taxon>Sacoglossa</taxon>
        <taxon>Placobranchoidea</taxon>
        <taxon>Plakobranchidae</taxon>
        <taxon>Elysia</taxon>
    </lineage>
</organism>
<keyword evidence="2" id="KW-1185">Reference proteome</keyword>
<accession>A0AAE1B2Q9</accession>
<protein>
    <submittedName>
        <fullName evidence="1">Uncharacterized protein</fullName>
    </submittedName>
</protein>
<evidence type="ECO:0000313" key="2">
    <source>
        <dbReference type="Proteomes" id="UP001283361"/>
    </source>
</evidence>
<evidence type="ECO:0000313" key="1">
    <source>
        <dbReference type="EMBL" id="KAK3798744.1"/>
    </source>
</evidence>